<gene>
    <name evidence="2" type="ORF">EVAR_51710_1</name>
</gene>
<dbReference type="OrthoDB" id="10023951at2759"/>
<dbReference type="Proteomes" id="UP000299102">
    <property type="component" value="Unassembled WGS sequence"/>
</dbReference>
<evidence type="ECO:0000256" key="1">
    <source>
        <dbReference type="SAM" id="MobiDB-lite"/>
    </source>
</evidence>
<dbReference type="EMBL" id="BGZK01000849">
    <property type="protein sequence ID" value="GBP62758.1"/>
    <property type="molecule type" value="Genomic_DNA"/>
</dbReference>
<sequence>MLRASQISKSVEIEGVSPLEQTPKNLTPINLDATPARSILKSKNTDMSARKLTKTVLFDNCGLDSDKKNSPNITDEEKLDTIDFKPHSQTNETIKLSHNKMSLKENTECTNFDSNMVKDTGKHKQTVAKRSKKKTPLRQQACNGESVNLSTIMTRQRRLTAMATADSENASPKPETKKKASRTSEKKKAFQEIEINIHQSKNMEKGDDTLIQGKSGRKQQKLSELCYENMVKSTPRKSNRKSKASTATGLTFHESENIPCNTPRRSLRKSD</sequence>
<protein>
    <submittedName>
        <fullName evidence="2">Uncharacterized protein</fullName>
    </submittedName>
</protein>
<organism evidence="2 3">
    <name type="scientific">Eumeta variegata</name>
    <name type="common">Bagworm moth</name>
    <name type="synonym">Eumeta japonica</name>
    <dbReference type="NCBI Taxonomy" id="151549"/>
    <lineage>
        <taxon>Eukaryota</taxon>
        <taxon>Metazoa</taxon>
        <taxon>Ecdysozoa</taxon>
        <taxon>Arthropoda</taxon>
        <taxon>Hexapoda</taxon>
        <taxon>Insecta</taxon>
        <taxon>Pterygota</taxon>
        <taxon>Neoptera</taxon>
        <taxon>Endopterygota</taxon>
        <taxon>Lepidoptera</taxon>
        <taxon>Glossata</taxon>
        <taxon>Ditrysia</taxon>
        <taxon>Tineoidea</taxon>
        <taxon>Psychidae</taxon>
        <taxon>Oiketicinae</taxon>
        <taxon>Eumeta</taxon>
    </lineage>
</organism>
<evidence type="ECO:0000313" key="3">
    <source>
        <dbReference type="Proteomes" id="UP000299102"/>
    </source>
</evidence>
<feature type="region of interest" description="Disordered" evidence="1">
    <location>
        <begin position="162"/>
        <end position="271"/>
    </location>
</feature>
<feature type="region of interest" description="Disordered" evidence="1">
    <location>
        <begin position="1"/>
        <end position="30"/>
    </location>
</feature>
<comment type="caution">
    <text evidence="2">The sequence shown here is derived from an EMBL/GenBank/DDBJ whole genome shotgun (WGS) entry which is preliminary data.</text>
</comment>
<evidence type="ECO:0000313" key="2">
    <source>
        <dbReference type="EMBL" id="GBP62758.1"/>
    </source>
</evidence>
<proteinExistence type="predicted"/>
<dbReference type="AlphaFoldDB" id="A0A4C1XH85"/>
<accession>A0A4C1XH85</accession>
<reference evidence="2 3" key="1">
    <citation type="journal article" date="2019" name="Commun. Biol.">
        <title>The bagworm genome reveals a unique fibroin gene that provides high tensile strength.</title>
        <authorList>
            <person name="Kono N."/>
            <person name="Nakamura H."/>
            <person name="Ohtoshi R."/>
            <person name="Tomita M."/>
            <person name="Numata K."/>
            <person name="Arakawa K."/>
        </authorList>
    </citation>
    <scope>NUCLEOTIDE SEQUENCE [LARGE SCALE GENOMIC DNA]</scope>
</reference>
<feature type="compositionally biased region" description="Basic residues" evidence="1">
    <location>
        <begin position="234"/>
        <end position="243"/>
    </location>
</feature>
<feature type="compositionally biased region" description="Polar residues" evidence="1">
    <location>
        <begin position="19"/>
        <end position="28"/>
    </location>
</feature>
<keyword evidence="3" id="KW-1185">Reference proteome</keyword>
<feature type="compositionally biased region" description="Basic and acidic residues" evidence="1">
    <location>
        <begin position="174"/>
        <end position="191"/>
    </location>
</feature>
<name>A0A4C1XH85_EUMVA</name>